<keyword evidence="1" id="KW-0812">Transmembrane</keyword>
<dbReference type="AlphaFoldDB" id="A0A644XJF4"/>
<sequence length="55" mass="6031">MSETQTIVVQVTPAPPSPETLADLSELAMLFFVACIAIYCMKALIRLFSTDSHND</sequence>
<proteinExistence type="predicted"/>
<evidence type="ECO:0000256" key="1">
    <source>
        <dbReference type="SAM" id="Phobius"/>
    </source>
</evidence>
<name>A0A644XJF4_9ZZZZ</name>
<feature type="transmembrane region" description="Helical" evidence="1">
    <location>
        <begin position="27"/>
        <end position="45"/>
    </location>
</feature>
<dbReference type="EMBL" id="VSSQ01002524">
    <property type="protein sequence ID" value="MPM15931.1"/>
    <property type="molecule type" value="Genomic_DNA"/>
</dbReference>
<comment type="caution">
    <text evidence="2">The sequence shown here is derived from an EMBL/GenBank/DDBJ whole genome shotgun (WGS) entry which is preliminary data.</text>
</comment>
<keyword evidence="1" id="KW-1133">Transmembrane helix</keyword>
<accession>A0A644XJF4</accession>
<keyword evidence="1" id="KW-0472">Membrane</keyword>
<reference evidence="2" key="1">
    <citation type="submission" date="2019-08" db="EMBL/GenBank/DDBJ databases">
        <authorList>
            <person name="Kucharzyk K."/>
            <person name="Murdoch R.W."/>
            <person name="Higgins S."/>
            <person name="Loffler F."/>
        </authorList>
    </citation>
    <scope>NUCLEOTIDE SEQUENCE</scope>
</reference>
<gene>
    <name evidence="2" type="ORF">SDC9_62305</name>
</gene>
<organism evidence="2">
    <name type="scientific">bioreactor metagenome</name>
    <dbReference type="NCBI Taxonomy" id="1076179"/>
    <lineage>
        <taxon>unclassified sequences</taxon>
        <taxon>metagenomes</taxon>
        <taxon>ecological metagenomes</taxon>
    </lineage>
</organism>
<evidence type="ECO:0000313" key="2">
    <source>
        <dbReference type="EMBL" id="MPM15931.1"/>
    </source>
</evidence>
<protein>
    <submittedName>
        <fullName evidence="2">Uncharacterized protein</fullName>
    </submittedName>
</protein>